<reference evidence="1 2" key="2">
    <citation type="submission" date="2009-02" db="EMBL/GenBank/DDBJ databases">
        <title>Draft genome sequence of Holdemania filiformis DSM 12042.</title>
        <authorList>
            <person name="Sudarsanam P."/>
            <person name="Ley R."/>
            <person name="Guruge J."/>
            <person name="Turnbaugh P.J."/>
            <person name="Mahowald M."/>
            <person name="Liep D."/>
            <person name="Gordon J."/>
        </authorList>
    </citation>
    <scope>NUCLEOTIDE SEQUENCE [LARGE SCALE GENOMIC DNA]</scope>
    <source>
        <strain evidence="1 2">DSM 12042</strain>
    </source>
</reference>
<gene>
    <name evidence="1" type="ORF">HOLDEFILI_00793</name>
</gene>
<evidence type="ECO:0000313" key="2">
    <source>
        <dbReference type="Proteomes" id="UP000005950"/>
    </source>
</evidence>
<reference evidence="1 2" key="1">
    <citation type="submission" date="2008-12" db="EMBL/GenBank/DDBJ databases">
        <authorList>
            <person name="Fulton L."/>
            <person name="Clifton S."/>
            <person name="Fulton B."/>
            <person name="Xu J."/>
            <person name="Minx P."/>
            <person name="Pepin K.H."/>
            <person name="Johnson M."/>
            <person name="Bhonagiri V."/>
            <person name="Nash W.E."/>
            <person name="Mardis E.R."/>
            <person name="Wilson R.K."/>
        </authorList>
    </citation>
    <scope>NUCLEOTIDE SEQUENCE [LARGE SCALE GENOMIC DNA]</scope>
    <source>
        <strain evidence="1 2">DSM 12042</strain>
    </source>
</reference>
<evidence type="ECO:0000313" key="1">
    <source>
        <dbReference type="EMBL" id="EEF69034.1"/>
    </source>
</evidence>
<dbReference type="HOGENOM" id="CLU_3026122_0_0_9"/>
<protein>
    <submittedName>
        <fullName evidence="1">Uncharacterized protein</fullName>
    </submittedName>
</protein>
<comment type="caution">
    <text evidence="1">The sequence shown here is derived from an EMBL/GenBank/DDBJ whole genome shotgun (WGS) entry which is preliminary data.</text>
</comment>
<dbReference type="STRING" id="545696.HOLDEFILI_00793"/>
<organism evidence="1 2">
    <name type="scientific">Holdemania filiformis DSM 12042</name>
    <dbReference type="NCBI Taxonomy" id="545696"/>
    <lineage>
        <taxon>Bacteria</taxon>
        <taxon>Bacillati</taxon>
        <taxon>Bacillota</taxon>
        <taxon>Erysipelotrichia</taxon>
        <taxon>Erysipelotrichales</taxon>
        <taxon>Erysipelotrichaceae</taxon>
        <taxon>Holdemania</taxon>
    </lineage>
</organism>
<dbReference type="Proteomes" id="UP000005950">
    <property type="component" value="Unassembled WGS sequence"/>
</dbReference>
<name>B9Y4R2_9FIRM</name>
<proteinExistence type="predicted"/>
<dbReference type="EMBL" id="ACCF01000051">
    <property type="protein sequence ID" value="EEF69034.1"/>
    <property type="molecule type" value="Genomic_DNA"/>
</dbReference>
<dbReference type="AlphaFoldDB" id="B9Y4R2"/>
<accession>B9Y4R2</accession>
<sequence>MTISDGIAYNDGVIGLLLFNKTSKTNLQEDFYVFSANWFFLFSKEVKRWKSVIAR</sequence>